<keyword evidence="4" id="KW-1185">Reference proteome</keyword>
<dbReference type="PROSITE" id="PS52006">
    <property type="entry name" value="GH64"/>
    <property type="match status" value="1"/>
</dbReference>
<dbReference type="RefSeq" id="WP_025358522.1">
    <property type="nucleotide sequence ID" value="NZ_BAAABQ010000065.1"/>
</dbReference>
<accession>A0ABR6BAK6</accession>
<evidence type="ECO:0000313" key="3">
    <source>
        <dbReference type="EMBL" id="MBA8923899.1"/>
    </source>
</evidence>
<dbReference type="PANTHER" id="PTHR38165:SF1">
    <property type="entry name" value="GLUCANASE B"/>
    <property type="match status" value="1"/>
</dbReference>
<dbReference type="PROSITE" id="PS51318">
    <property type="entry name" value="TAT"/>
    <property type="match status" value="1"/>
</dbReference>
<dbReference type="InterPro" id="IPR037176">
    <property type="entry name" value="Osmotin/thaumatin-like_sf"/>
</dbReference>
<reference evidence="3 4" key="1">
    <citation type="submission" date="2020-08" db="EMBL/GenBank/DDBJ databases">
        <title>Genomic Encyclopedia of Archaeal and Bacterial Type Strains, Phase II (KMG-II): from individual species to whole genera.</title>
        <authorList>
            <person name="Goeker M."/>
        </authorList>
    </citation>
    <scope>NUCLEOTIDE SEQUENCE [LARGE SCALE GENOMIC DNA]</scope>
    <source>
        <strain evidence="3 4">DSM 43850</strain>
    </source>
</reference>
<evidence type="ECO:0000313" key="4">
    <source>
        <dbReference type="Proteomes" id="UP000517916"/>
    </source>
</evidence>
<dbReference type="InterPro" id="IPR042517">
    <property type="entry name" value="Glyco_hydro_64_N_2"/>
</dbReference>
<dbReference type="InterPro" id="IPR032477">
    <property type="entry name" value="Glyco_hydro_64"/>
</dbReference>
<name>A0ABR6BAK6_9PSEU</name>
<organism evidence="3 4">
    <name type="scientific">Kutzneria viridogrisea</name>
    <dbReference type="NCBI Taxonomy" id="47990"/>
    <lineage>
        <taxon>Bacteria</taxon>
        <taxon>Bacillati</taxon>
        <taxon>Actinomycetota</taxon>
        <taxon>Actinomycetes</taxon>
        <taxon>Pseudonocardiales</taxon>
        <taxon>Pseudonocardiaceae</taxon>
        <taxon>Kutzneria</taxon>
    </lineage>
</organism>
<dbReference type="Gene3D" id="2.60.110.10">
    <property type="entry name" value="Thaumatin"/>
    <property type="match status" value="1"/>
</dbReference>
<dbReference type="CDD" id="cd09220">
    <property type="entry name" value="GH64-GluB-like"/>
    <property type="match status" value="1"/>
</dbReference>
<dbReference type="PANTHER" id="PTHR38165">
    <property type="match status" value="1"/>
</dbReference>
<evidence type="ECO:0000256" key="1">
    <source>
        <dbReference type="SAM" id="SignalP"/>
    </source>
</evidence>
<comment type="caution">
    <text evidence="3">The sequence shown here is derived from an EMBL/GenBank/DDBJ whole genome shotgun (WGS) entry which is preliminary data.</text>
</comment>
<keyword evidence="1" id="KW-0732">Signal</keyword>
<protein>
    <recommendedName>
        <fullName evidence="2">GH64 domain-containing protein</fullName>
    </recommendedName>
</protein>
<sequence length="394" mass="41351">MISRRAFLGATAATALATTFGARALAATGSTLDVALVNNTGNNTVYCYVTGQDPNAGNAWMFLQADGSTVYHPPSPPSPGTPLGADCAIVLNASGAGPRTITVPRIVGGRVWFSVGKPLTFLVNPGPGIAMPSVSNPSDPNINTSWGFCELTFDASQLYGNISFVDFVSLPIALSLSTPQGTQTVPGLPQGGLDKVCSALREQGGDWAKLVVDGPDGKPLRALSPNQAISTNPGLFNGYLDDYINQVWQKYAGTDLVIDTQFTWGQARGRVSGDTLSFPGVGSFAKPSTPAVFSCSQPPFTTANDEMGNLSARLAAAFNRTTLLDNPVQPTNEDPSRFYQQAATNHYARILHATLPDGKGYAFPYDDVHPDGVDFEGKVQSGEPGTLTITAGLT</sequence>
<dbReference type="InterPro" id="IPR006311">
    <property type="entry name" value="TAT_signal"/>
</dbReference>
<dbReference type="InterPro" id="IPR037398">
    <property type="entry name" value="Glyco_hydro_64_fam"/>
</dbReference>
<dbReference type="Gene3D" id="3.30.920.50">
    <property type="entry name" value="Beta-1,3-glucanase, C-terminal domain"/>
    <property type="match status" value="1"/>
</dbReference>
<dbReference type="Proteomes" id="UP000517916">
    <property type="component" value="Unassembled WGS sequence"/>
</dbReference>
<feature type="domain" description="GH64" evidence="2">
    <location>
        <begin position="29"/>
        <end position="389"/>
    </location>
</feature>
<proteinExistence type="predicted"/>
<feature type="chain" id="PRO_5046307283" description="GH64 domain-containing protein" evidence="1">
    <location>
        <begin position="27"/>
        <end position="394"/>
    </location>
</feature>
<dbReference type="Pfam" id="PF16483">
    <property type="entry name" value="Glyco_hydro_64"/>
    <property type="match status" value="1"/>
</dbReference>
<feature type="signal peptide" evidence="1">
    <location>
        <begin position="1"/>
        <end position="26"/>
    </location>
</feature>
<gene>
    <name evidence="3" type="ORF">BC739_001096</name>
</gene>
<dbReference type="EMBL" id="JACJID010000001">
    <property type="protein sequence ID" value="MBA8923899.1"/>
    <property type="molecule type" value="Genomic_DNA"/>
</dbReference>
<evidence type="ECO:0000259" key="2">
    <source>
        <dbReference type="PROSITE" id="PS52006"/>
    </source>
</evidence>